<dbReference type="Gene3D" id="3.10.250.10">
    <property type="entry name" value="SRCR-like domain"/>
    <property type="match status" value="1"/>
</dbReference>
<feature type="coiled-coil region" evidence="10">
    <location>
        <begin position="202"/>
        <end position="229"/>
    </location>
</feature>
<dbReference type="GO" id="GO:0005886">
    <property type="term" value="C:plasma membrane"/>
    <property type="evidence" value="ECO:0007669"/>
    <property type="project" value="TreeGrafter"/>
</dbReference>
<reference evidence="16" key="1">
    <citation type="submission" date="2025-04" db="UniProtKB">
        <authorList>
            <consortium name="RefSeq"/>
        </authorList>
    </citation>
    <scope>IDENTIFICATION</scope>
</reference>
<feature type="domain" description="SRCR" evidence="13">
    <location>
        <begin position="350"/>
        <end position="450"/>
    </location>
</feature>
<dbReference type="InterPro" id="IPR001190">
    <property type="entry name" value="SRCR"/>
</dbReference>
<proteinExistence type="predicted"/>
<dbReference type="GeneID" id="103107501"/>
<accession>A0A1S3W2M6</accession>
<evidence type="ECO:0000313" key="14">
    <source>
        <dbReference type="Proteomes" id="UP001652624"/>
    </source>
</evidence>
<name>A0A1S3W2M6_ERIEU</name>
<dbReference type="RefSeq" id="XP_016040717.1">
    <property type="nucleotide sequence ID" value="XM_016185231.1"/>
</dbReference>
<dbReference type="InterPro" id="IPR036772">
    <property type="entry name" value="SRCR-like_dom_sf"/>
</dbReference>
<feature type="transmembrane region" description="Helical" evidence="12">
    <location>
        <begin position="51"/>
        <end position="75"/>
    </location>
</feature>
<feature type="compositionally biased region" description="Low complexity" evidence="11">
    <location>
        <begin position="310"/>
        <end position="331"/>
    </location>
</feature>
<dbReference type="CTD" id="4481"/>
<sequence length="451" mass="49460">MEDCKNFFNQEDADICSESVKFDAQSMTTLLPLSSKNVPALQEKLKSFKTALIALYLFVFVILIPIIGIVAAQLLQWKTKSCTVDSINANDSSQNLTGKGSSIEDEVRFQEMVTEKISNMEKKIQYISESAALNSEHFQNFSMMSDQRFNDVLLQLGILNSSVTENEHIIDEILKSQISLNITLLVLKFKSVLLSNKIRQNTLKQQEDSNELEERVRNASAEIMSVKEKQVYLEQEIKEEVKLLNNITSDLRLKDWEHSQTLKNITLVQGPPGPPGQKGDRGFTGAQGPAGLQGPIGPPGLKGDQGLTGFPGSRGLPGPPGRVGRPGNTGPKGQKGEVGNRGMLAASKTVRLVGGGGPHEGRVEVFHDGQWGTICDDHWELRNGQVICRSLGYSGVRSVHKGAYFGEGTGPIWLSDVFCFGRESIIEECNIKKWGVRSCSHAEDAGVLCIS</sequence>
<evidence type="ECO:0000256" key="6">
    <source>
        <dbReference type="ARBA" id="ARBA00023157"/>
    </source>
</evidence>
<evidence type="ECO:0000256" key="12">
    <source>
        <dbReference type="SAM" id="Phobius"/>
    </source>
</evidence>
<feature type="disulfide bond" evidence="9">
    <location>
        <begin position="375"/>
        <end position="439"/>
    </location>
</feature>
<evidence type="ECO:0000256" key="11">
    <source>
        <dbReference type="SAM" id="MobiDB-lite"/>
    </source>
</evidence>
<dbReference type="RefSeq" id="XP_016040718.1">
    <property type="nucleotide sequence ID" value="XM_016185232.1"/>
</dbReference>
<evidence type="ECO:0000256" key="9">
    <source>
        <dbReference type="PROSITE-ProRule" id="PRU00196"/>
    </source>
</evidence>
<dbReference type="GO" id="GO:0004252">
    <property type="term" value="F:serine-type endopeptidase activity"/>
    <property type="evidence" value="ECO:0007669"/>
    <property type="project" value="TreeGrafter"/>
</dbReference>
<dbReference type="Pfam" id="PF00530">
    <property type="entry name" value="SRCR"/>
    <property type="match status" value="1"/>
</dbReference>
<dbReference type="Pfam" id="PF01391">
    <property type="entry name" value="Collagen"/>
    <property type="match status" value="1"/>
</dbReference>
<dbReference type="PROSITE" id="PS50287">
    <property type="entry name" value="SRCR_2"/>
    <property type="match status" value="1"/>
</dbReference>
<evidence type="ECO:0000256" key="3">
    <source>
        <dbReference type="ARBA" id="ARBA00022968"/>
    </source>
</evidence>
<evidence type="ECO:0000256" key="1">
    <source>
        <dbReference type="ARBA" id="ARBA00004606"/>
    </source>
</evidence>
<dbReference type="AlphaFoldDB" id="A0A1S3W2M6"/>
<feature type="region of interest" description="Disordered" evidence="11">
    <location>
        <begin position="266"/>
        <end position="341"/>
    </location>
</feature>
<dbReference type="SMART" id="SM00202">
    <property type="entry name" value="SR"/>
    <property type="match status" value="1"/>
</dbReference>
<evidence type="ECO:0000256" key="4">
    <source>
        <dbReference type="ARBA" id="ARBA00022989"/>
    </source>
</evidence>
<dbReference type="Pfam" id="PF03523">
    <property type="entry name" value="Macscav_rec"/>
    <property type="match status" value="1"/>
</dbReference>
<dbReference type="PANTHER" id="PTHR48071">
    <property type="entry name" value="SRCR DOMAIN-CONTAINING PROTEIN"/>
    <property type="match status" value="1"/>
</dbReference>
<evidence type="ECO:0000313" key="16">
    <source>
        <dbReference type="RefSeq" id="XP_016040718.1"/>
    </source>
</evidence>
<evidence type="ECO:0000256" key="10">
    <source>
        <dbReference type="SAM" id="Coils"/>
    </source>
</evidence>
<keyword evidence="4 12" id="KW-1133">Transmembrane helix</keyword>
<keyword evidence="5 12" id="KW-0472">Membrane</keyword>
<evidence type="ECO:0000256" key="2">
    <source>
        <dbReference type="ARBA" id="ARBA00022692"/>
    </source>
</evidence>
<keyword evidence="2 12" id="KW-0812">Transmembrane</keyword>
<dbReference type="eggNOG" id="ENOG502QUW0">
    <property type="taxonomic scope" value="Eukaryota"/>
</dbReference>
<keyword evidence="6 9" id="KW-1015">Disulfide bond</keyword>
<evidence type="ECO:0000259" key="13">
    <source>
        <dbReference type="PROSITE" id="PS50287"/>
    </source>
</evidence>
<evidence type="ECO:0000313" key="15">
    <source>
        <dbReference type="RefSeq" id="XP_016040717.1"/>
    </source>
</evidence>
<dbReference type="GO" id="GO:0031638">
    <property type="term" value="P:zymogen activation"/>
    <property type="evidence" value="ECO:0007669"/>
    <property type="project" value="TreeGrafter"/>
</dbReference>
<keyword evidence="3" id="KW-0735">Signal-anchor</keyword>
<feature type="disulfide bond" evidence="9">
    <location>
        <begin position="388"/>
        <end position="449"/>
    </location>
</feature>
<dbReference type="GO" id="GO:0006898">
    <property type="term" value="P:receptor-mediated endocytosis"/>
    <property type="evidence" value="ECO:0007669"/>
    <property type="project" value="InterPro"/>
</dbReference>
<dbReference type="PANTHER" id="PTHR48071:SF16">
    <property type="entry name" value="MACROPHAGE SCAVENGER RECEPTOR TYPES I AND II"/>
    <property type="match status" value="1"/>
</dbReference>
<protein>
    <submittedName>
        <fullName evidence="15 16">Macrophage scavenger receptor types I and II isoform X1</fullName>
    </submittedName>
</protein>
<dbReference type="InterPro" id="IPR003543">
    <property type="entry name" value="SR-AI/II"/>
</dbReference>
<dbReference type="OrthoDB" id="536948at2759"/>
<dbReference type="GO" id="GO:0005044">
    <property type="term" value="F:scavenger receptor activity"/>
    <property type="evidence" value="ECO:0007669"/>
    <property type="project" value="InterPro"/>
</dbReference>
<dbReference type="SUPFAM" id="SSF56487">
    <property type="entry name" value="SRCR-like"/>
    <property type="match status" value="1"/>
</dbReference>
<keyword evidence="8" id="KW-0325">Glycoprotein</keyword>
<keyword evidence="14" id="KW-1185">Reference proteome</keyword>
<keyword evidence="7 15" id="KW-0675">Receptor</keyword>
<dbReference type="PRINTS" id="PR01408">
    <property type="entry name" value="MACSCAVRCPTR"/>
</dbReference>
<reference evidence="14" key="2">
    <citation type="submission" date="2025-05" db="UniProtKB">
        <authorList>
            <consortium name="RefSeq"/>
        </authorList>
    </citation>
    <scope>NUCLEOTIDE SEQUENCE [LARGE SCALE GENOMIC DNA]</scope>
</reference>
<feature type="disulfide bond" evidence="9">
    <location>
        <begin position="419"/>
        <end position="429"/>
    </location>
</feature>
<organism evidence="14 16">
    <name type="scientific">Erinaceus europaeus</name>
    <name type="common">Western European hedgehog</name>
    <dbReference type="NCBI Taxonomy" id="9365"/>
    <lineage>
        <taxon>Eukaryota</taxon>
        <taxon>Metazoa</taxon>
        <taxon>Chordata</taxon>
        <taxon>Craniata</taxon>
        <taxon>Vertebrata</taxon>
        <taxon>Euteleostomi</taxon>
        <taxon>Mammalia</taxon>
        <taxon>Eutheria</taxon>
        <taxon>Laurasiatheria</taxon>
        <taxon>Eulipotyphla</taxon>
        <taxon>Erinaceidae</taxon>
        <taxon>Erinaceinae</taxon>
        <taxon>Erinaceus</taxon>
    </lineage>
</organism>
<comment type="subcellular location">
    <subcellularLocation>
        <location evidence="1">Membrane</location>
        <topology evidence="1">Single-pass type II membrane protein</topology>
    </subcellularLocation>
</comment>
<dbReference type="FunFam" id="3.10.250.10:FF:000011">
    <property type="entry name" value="Scavenger receptor class A member 5"/>
    <property type="match status" value="1"/>
</dbReference>
<evidence type="ECO:0000256" key="5">
    <source>
        <dbReference type="ARBA" id="ARBA00023136"/>
    </source>
</evidence>
<keyword evidence="10" id="KW-0175">Coiled coil</keyword>
<gene>
    <name evidence="15 16" type="primary">MSR1</name>
</gene>
<dbReference type="PROSITE" id="PS00420">
    <property type="entry name" value="SRCR_1"/>
    <property type="match status" value="1"/>
</dbReference>
<dbReference type="Proteomes" id="UP001652624">
    <property type="component" value="Chromosome 2"/>
</dbReference>
<dbReference type="PRINTS" id="PR00258">
    <property type="entry name" value="SPERACTRCPTR"/>
</dbReference>
<evidence type="ECO:0000256" key="7">
    <source>
        <dbReference type="ARBA" id="ARBA00023170"/>
    </source>
</evidence>
<dbReference type="InterPro" id="IPR008160">
    <property type="entry name" value="Collagen"/>
</dbReference>
<evidence type="ECO:0000256" key="8">
    <source>
        <dbReference type="ARBA" id="ARBA00023180"/>
    </source>
</evidence>